<dbReference type="OrthoDB" id="8138983at2"/>
<name>A0A1V4HUA5_NITVU</name>
<dbReference type="Proteomes" id="UP000189940">
    <property type="component" value="Unassembled WGS sequence"/>
</dbReference>
<dbReference type="AlphaFoldDB" id="A0A1V4HUA5"/>
<evidence type="ECO:0000313" key="2">
    <source>
        <dbReference type="Proteomes" id="UP000189940"/>
    </source>
</evidence>
<accession>A0A1V4HUA5</accession>
<comment type="caution">
    <text evidence="1">The sequence shown here is derived from an EMBL/GenBank/DDBJ whole genome shotgun (WGS) entry which is preliminary data.</text>
</comment>
<protein>
    <submittedName>
        <fullName evidence="1">Uncharacterized protein</fullName>
    </submittedName>
</protein>
<reference evidence="1 2" key="1">
    <citation type="submission" date="2017-02" db="EMBL/GenBank/DDBJ databases">
        <title>Genome sequence of the nitrite-oxidizing bacterium Nitrobacter vulgaris strain Ab1.</title>
        <authorList>
            <person name="Mellbye B.L."/>
            <person name="Davis E.W."/>
            <person name="Spieck E."/>
            <person name="Chang J.H."/>
            <person name="Bottomley P.J."/>
            <person name="Sayavedra-Soto L.A."/>
        </authorList>
    </citation>
    <scope>NUCLEOTIDE SEQUENCE [LARGE SCALE GENOMIC DNA]</scope>
    <source>
        <strain evidence="1 2">Ab1</strain>
    </source>
</reference>
<organism evidence="1 2">
    <name type="scientific">Nitrobacter vulgaris</name>
    <dbReference type="NCBI Taxonomy" id="29421"/>
    <lineage>
        <taxon>Bacteria</taxon>
        <taxon>Pseudomonadati</taxon>
        <taxon>Pseudomonadota</taxon>
        <taxon>Alphaproteobacteria</taxon>
        <taxon>Hyphomicrobiales</taxon>
        <taxon>Nitrobacteraceae</taxon>
        <taxon>Nitrobacter</taxon>
    </lineage>
</organism>
<gene>
    <name evidence="1" type="ORF">B2M20_17095</name>
</gene>
<dbReference type="EMBL" id="MWPQ01000059">
    <property type="protein sequence ID" value="OPH81504.1"/>
    <property type="molecule type" value="Genomic_DNA"/>
</dbReference>
<keyword evidence="2" id="KW-1185">Reference proteome</keyword>
<proteinExistence type="predicted"/>
<sequence>MTILALACCVVTGVALAAIFGRGNVLMVRFVATPSPVSVESEPTELAANRESKADKLPVQTAVPDAGADLTLSGSLRPAVATELPLDTEIAPSTPPIEDPPLPRPRPKLANQSIQKDYSLLSDMQIAALKGRLRLTPGQEPYWPAVESALRDAAHKIHERRSAPGKNASLGAGEIEQIKVAAQPLLTRLREDQKQEVRALARIIGLEAVASLI</sequence>
<evidence type="ECO:0000313" key="1">
    <source>
        <dbReference type="EMBL" id="OPH81504.1"/>
    </source>
</evidence>